<feature type="non-terminal residue" evidence="1">
    <location>
        <position position="150"/>
    </location>
</feature>
<dbReference type="EMBL" id="BKCJ011263725">
    <property type="protein sequence ID" value="GFD12145.1"/>
    <property type="molecule type" value="Genomic_DNA"/>
</dbReference>
<protein>
    <recommendedName>
        <fullName evidence="2">VCBS repeat-containing protein</fullName>
    </recommendedName>
</protein>
<dbReference type="SUPFAM" id="SSF69318">
    <property type="entry name" value="Integrin alpha N-terminal domain"/>
    <property type="match status" value="1"/>
</dbReference>
<sequence>MVTDAQWVDLNKDGRKDLVLCGEMMPLTVWTNTPQGFQNQTANLNIADVNADGQPDLIAGNIGLNSQLRATAQEPASLYYADFDNNGSIDPFLNFYVDGKSYPFVSRDELNEVIYPMRRRFTSYKAYADAVMTDIFSAEDLGKASKLEAT</sequence>
<name>A0A699TN49_TANCI</name>
<comment type="caution">
    <text evidence="1">The sequence shown here is derived from an EMBL/GenBank/DDBJ whole genome shotgun (WGS) entry which is preliminary data.</text>
</comment>
<proteinExistence type="predicted"/>
<reference evidence="1" key="1">
    <citation type="journal article" date="2019" name="Sci. Rep.">
        <title>Draft genome of Tanacetum cinerariifolium, the natural source of mosquito coil.</title>
        <authorList>
            <person name="Yamashiro T."/>
            <person name="Shiraishi A."/>
            <person name="Satake H."/>
            <person name="Nakayama K."/>
        </authorList>
    </citation>
    <scope>NUCLEOTIDE SEQUENCE</scope>
</reference>
<organism evidence="1">
    <name type="scientific">Tanacetum cinerariifolium</name>
    <name type="common">Dalmatian daisy</name>
    <name type="synonym">Chrysanthemum cinerariifolium</name>
    <dbReference type="NCBI Taxonomy" id="118510"/>
    <lineage>
        <taxon>Eukaryota</taxon>
        <taxon>Viridiplantae</taxon>
        <taxon>Streptophyta</taxon>
        <taxon>Embryophyta</taxon>
        <taxon>Tracheophyta</taxon>
        <taxon>Spermatophyta</taxon>
        <taxon>Magnoliopsida</taxon>
        <taxon>eudicotyledons</taxon>
        <taxon>Gunneridae</taxon>
        <taxon>Pentapetalae</taxon>
        <taxon>asterids</taxon>
        <taxon>campanulids</taxon>
        <taxon>Asterales</taxon>
        <taxon>Asteraceae</taxon>
        <taxon>Asteroideae</taxon>
        <taxon>Anthemideae</taxon>
        <taxon>Anthemidinae</taxon>
        <taxon>Tanacetum</taxon>
    </lineage>
</organism>
<evidence type="ECO:0000313" key="1">
    <source>
        <dbReference type="EMBL" id="GFD12145.1"/>
    </source>
</evidence>
<gene>
    <name evidence="1" type="ORF">Tci_884114</name>
</gene>
<accession>A0A699TN49</accession>
<evidence type="ECO:0008006" key="2">
    <source>
        <dbReference type="Google" id="ProtNLM"/>
    </source>
</evidence>
<dbReference type="InterPro" id="IPR028994">
    <property type="entry name" value="Integrin_alpha_N"/>
</dbReference>
<dbReference type="AlphaFoldDB" id="A0A699TN49"/>